<dbReference type="PROSITE" id="PS50089">
    <property type="entry name" value="ZF_RING_2"/>
    <property type="match status" value="1"/>
</dbReference>
<keyword evidence="2 4" id="KW-0863">Zinc-finger</keyword>
<dbReference type="InterPro" id="IPR013083">
    <property type="entry name" value="Znf_RING/FYVE/PHD"/>
</dbReference>
<dbReference type="EMBL" id="JAFJYH010000071">
    <property type="protein sequence ID" value="KAG4421110.1"/>
    <property type="molecule type" value="Genomic_DNA"/>
</dbReference>
<evidence type="ECO:0000259" key="6">
    <source>
        <dbReference type="PROSITE" id="PS50089"/>
    </source>
</evidence>
<organism evidence="7 8">
    <name type="scientific">Cadophora malorum</name>
    <dbReference type="NCBI Taxonomy" id="108018"/>
    <lineage>
        <taxon>Eukaryota</taxon>
        <taxon>Fungi</taxon>
        <taxon>Dikarya</taxon>
        <taxon>Ascomycota</taxon>
        <taxon>Pezizomycotina</taxon>
        <taxon>Leotiomycetes</taxon>
        <taxon>Helotiales</taxon>
        <taxon>Ploettnerulaceae</taxon>
        <taxon>Cadophora</taxon>
    </lineage>
</organism>
<sequence>MCATEITFSRACGHTEYTILRCSDSDVGSCEQTSQRAVRFGFCNNCVIDPTLALHYEQREARYREFERRTQLDAVRDFIEEFNSDLAESHILASFHPDRISHAEARSLTREHALVLQRLQDRITIPHEVFVWPIDRLDGLNDDQNRHRVLGAALFRIPERILRGYTRNQLREHVERLSEVLETRRHELRTDTITLRLARRLLVAATPRDPTGTSLSERAAEALARRRQAIPSLLIVADIASLPDSEDDRECIICTNPFGISTAGHVPEGPCRLPCGHVFGRACISQWLRDQTSCPFCRRDFRVELNRSPALIQGPPVLTVEPPNEIPAATRQEAQDAQAQRRREARQEGTEQDPEETVEATAEGPDQELVDDATFLAEGAAAVRAGIQTILQEQLEAREAAHEAMITPIRNEVRTTMHMTQSGSNSRRRFRAWRLRELEAQQEDDRQSENNILIGQMYYQDHLASIDRYIVTLHDDREVILGDMRGHHGDNLILRRHDDLLDDAYRLRHLLHQANRQAEFEIQRLRVDIEQGYINIDDAYIHNAFQDDEDLHEDVNEFFEEEVVEIIVDHGGRNGETRVPNNSPEVEEGETLPSEVIRLT</sequence>
<feature type="region of interest" description="Disordered" evidence="5">
    <location>
        <begin position="571"/>
        <end position="600"/>
    </location>
</feature>
<evidence type="ECO:0000313" key="8">
    <source>
        <dbReference type="Proteomes" id="UP000664132"/>
    </source>
</evidence>
<evidence type="ECO:0000256" key="4">
    <source>
        <dbReference type="PROSITE-ProRule" id="PRU00175"/>
    </source>
</evidence>
<dbReference type="InterPro" id="IPR001841">
    <property type="entry name" value="Znf_RING"/>
</dbReference>
<keyword evidence="8" id="KW-1185">Reference proteome</keyword>
<dbReference type="SUPFAM" id="SSF57850">
    <property type="entry name" value="RING/U-box"/>
    <property type="match status" value="1"/>
</dbReference>
<dbReference type="UniPathway" id="UPA00143"/>
<proteinExistence type="predicted"/>
<evidence type="ECO:0000256" key="3">
    <source>
        <dbReference type="ARBA" id="ARBA00022833"/>
    </source>
</evidence>
<keyword evidence="1" id="KW-0479">Metal-binding</keyword>
<dbReference type="Proteomes" id="UP000664132">
    <property type="component" value="Unassembled WGS sequence"/>
</dbReference>
<feature type="region of interest" description="Disordered" evidence="5">
    <location>
        <begin position="329"/>
        <end position="367"/>
    </location>
</feature>
<evidence type="ECO:0000256" key="1">
    <source>
        <dbReference type="ARBA" id="ARBA00022723"/>
    </source>
</evidence>
<keyword evidence="3" id="KW-0862">Zinc</keyword>
<feature type="domain" description="RING-type" evidence="6">
    <location>
        <begin position="251"/>
        <end position="298"/>
    </location>
</feature>
<dbReference type="GO" id="GO:0061630">
    <property type="term" value="F:ubiquitin protein ligase activity"/>
    <property type="evidence" value="ECO:0007669"/>
    <property type="project" value="TreeGrafter"/>
</dbReference>
<evidence type="ECO:0000313" key="7">
    <source>
        <dbReference type="EMBL" id="KAG4421110.1"/>
    </source>
</evidence>
<evidence type="ECO:0000256" key="2">
    <source>
        <dbReference type="ARBA" id="ARBA00022771"/>
    </source>
</evidence>
<dbReference type="GO" id="GO:0012505">
    <property type="term" value="C:endomembrane system"/>
    <property type="evidence" value="ECO:0007669"/>
    <property type="project" value="TreeGrafter"/>
</dbReference>
<reference evidence="7" key="1">
    <citation type="submission" date="2021-02" db="EMBL/GenBank/DDBJ databases">
        <title>Genome sequence Cadophora malorum strain M34.</title>
        <authorList>
            <person name="Stefanovic E."/>
            <person name="Vu D."/>
            <person name="Scully C."/>
            <person name="Dijksterhuis J."/>
            <person name="Roader J."/>
            <person name="Houbraken J."/>
        </authorList>
    </citation>
    <scope>NUCLEOTIDE SEQUENCE</scope>
    <source>
        <strain evidence="7">M34</strain>
    </source>
</reference>
<feature type="compositionally biased region" description="Basic and acidic residues" evidence="5">
    <location>
        <begin position="339"/>
        <end position="349"/>
    </location>
</feature>
<dbReference type="Pfam" id="PF13639">
    <property type="entry name" value="zf-RING_2"/>
    <property type="match status" value="1"/>
</dbReference>
<comment type="caution">
    <text evidence="7">The sequence shown here is derived from an EMBL/GenBank/DDBJ whole genome shotgun (WGS) entry which is preliminary data.</text>
</comment>
<feature type="compositionally biased region" description="Low complexity" evidence="5">
    <location>
        <begin position="329"/>
        <end position="338"/>
    </location>
</feature>
<dbReference type="InterPro" id="IPR050731">
    <property type="entry name" value="HRD1_E3_ubiq-ligases"/>
</dbReference>
<dbReference type="SMART" id="SM00184">
    <property type="entry name" value="RING"/>
    <property type="match status" value="1"/>
</dbReference>
<accession>A0A8H7TGA6</accession>
<dbReference type="Gene3D" id="3.30.40.10">
    <property type="entry name" value="Zinc/RING finger domain, C3HC4 (zinc finger)"/>
    <property type="match status" value="1"/>
</dbReference>
<dbReference type="GO" id="GO:0043161">
    <property type="term" value="P:proteasome-mediated ubiquitin-dependent protein catabolic process"/>
    <property type="evidence" value="ECO:0007669"/>
    <property type="project" value="TreeGrafter"/>
</dbReference>
<protein>
    <recommendedName>
        <fullName evidence="6">RING-type domain-containing protein</fullName>
    </recommendedName>
</protein>
<dbReference type="PANTHER" id="PTHR22763">
    <property type="entry name" value="RING ZINC FINGER PROTEIN"/>
    <property type="match status" value="1"/>
</dbReference>
<dbReference type="AlphaFoldDB" id="A0A8H7TGA6"/>
<gene>
    <name evidence="7" type="ORF">IFR04_005753</name>
</gene>
<name>A0A8H7TGA6_9HELO</name>
<dbReference type="GO" id="GO:0016567">
    <property type="term" value="P:protein ubiquitination"/>
    <property type="evidence" value="ECO:0007669"/>
    <property type="project" value="UniProtKB-UniPathway"/>
</dbReference>
<dbReference type="GO" id="GO:0008270">
    <property type="term" value="F:zinc ion binding"/>
    <property type="evidence" value="ECO:0007669"/>
    <property type="project" value="UniProtKB-KW"/>
</dbReference>
<dbReference type="OrthoDB" id="3801431at2759"/>
<evidence type="ECO:0000256" key="5">
    <source>
        <dbReference type="SAM" id="MobiDB-lite"/>
    </source>
</evidence>